<evidence type="ECO:0000313" key="3">
    <source>
        <dbReference type="EMBL" id="QEY26907.1"/>
    </source>
</evidence>
<comment type="similarity">
    <text evidence="1 2">Belongs to the arylamine N-acetyltransferase family.</text>
</comment>
<reference evidence="3 4" key="1">
    <citation type="submission" date="2018-08" db="EMBL/GenBank/DDBJ databases">
        <title>Neisseria zalophi ATCC BAA-2455 complete genome.</title>
        <authorList>
            <person name="Veseli I.A."/>
            <person name="Buttler R."/>
            <person name="Mascarenhas dos Santos A.C."/>
            <person name="Pombert J.-F."/>
        </authorList>
    </citation>
    <scope>NUCLEOTIDE SEQUENCE [LARGE SCALE GENOMIC DNA]</scope>
    <source>
        <strain evidence="3 4">ATCC BAA-2455</strain>
    </source>
</reference>
<dbReference type="KEGG" id="nzl:D0T92_10445"/>
<keyword evidence="4" id="KW-1185">Reference proteome</keyword>
<dbReference type="PANTHER" id="PTHR11786">
    <property type="entry name" value="N-HYDROXYARYLAMINE O-ACETYLTRANSFERASE"/>
    <property type="match status" value="1"/>
</dbReference>
<evidence type="ECO:0000256" key="2">
    <source>
        <dbReference type="RuleBase" id="RU003452"/>
    </source>
</evidence>
<dbReference type="PANTHER" id="PTHR11786:SF0">
    <property type="entry name" value="ARYLAMINE N-ACETYLTRANSFERASE 4-RELATED"/>
    <property type="match status" value="1"/>
</dbReference>
<dbReference type="Gene3D" id="2.40.128.150">
    <property type="entry name" value="Cysteine proteinases"/>
    <property type="match status" value="1"/>
</dbReference>
<dbReference type="Proteomes" id="UP000325713">
    <property type="component" value="Chromosome"/>
</dbReference>
<dbReference type="RefSeq" id="WP_151052625.1">
    <property type="nucleotide sequence ID" value="NZ_CP031700.1"/>
</dbReference>
<dbReference type="Gene3D" id="3.30.2140.10">
    <property type="entry name" value="Arylamine N-acetyltransferase"/>
    <property type="match status" value="1"/>
</dbReference>
<evidence type="ECO:0008006" key="5">
    <source>
        <dbReference type="Google" id="ProtNLM"/>
    </source>
</evidence>
<dbReference type="EMBL" id="CP031700">
    <property type="protein sequence ID" value="QEY26907.1"/>
    <property type="molecule type" value="Genomic_DNA"/>
</dbReference>
<gene>
    <name evidence="3" type="ORF">D0T92_10445</name>
</gene>
<dbReference type="InterPro" id="IPR038765">
    <property type="entry name" value="Papain-like_cys_pep_sf"/>
</dbReference>
<dbReference type="PRINTS" id="PR01543">
    <property type="entry name" value="ANATRNSFRASE"/>
</dbReference>
<proteinExistence type="inferred from homology"/>
<sequence length="273" mass="31603">MMDIQKIVDGYLKALNITDDIKTLEDVCQLAQAHLKAFCFGNAKILVGETVPIDIESVYNNLVVKRRGGYCFEQNKLMYEVLKAKGFEVGQHLARIVNNEKPRIPLTHRVTLLSYQGDTYVIDVGVGFRSPGVVLKLNAPQPMMSHLGIQYHVFPVDEQRDIYTLQMIQKEEKFNISEFDLIANIDSDFEVSNFYCYMNPETIWRNHLIMSCLGDDAIYSLRDSSYFKIYDTHTEQIEIQEFKQFADIMQNELNAHYTRDELALLFNNYIKGN</sequence>
<protein>
    <recommendedName>
        <fullName evidence="5">Arylamine N-acetyltransferase</fullName>
    </recommendedName>
</protein>
<dbReference type="Pfam" id="PF00797">
    <property type="entry name" value="Acetyltransf_2"/>
    <property type="match status" value="1"/>
</dbReference>
<evidence type="ECO:0000313" key="4">
    <source>
        <dbReference type="Proteomes" id="UP000325713"/>
    </source>
</evidence>
<dbReference type="InterPro" id="IPR001447">
    <property type="entry name" value="Arylamine_N-AcTrfase"/>
</dbReference>
<dbReference type="OrthoDB" id="7181050at2"/>
<evidence type="ECO:0000256" key="1">
    <source>
        <dbReference type="ARBA" id="ARBA00006547"/>
    </source>
</evidence>
<dbReference type="GO" id="GO:0016407">
    <property type="term" value="F:acetyltransferase activity"/>
    <property type="evidence" value="ECO:0007669"/>
    <property type="project" value="InterPro"/>
</dbReference>
<organism evidence="3 4">
    <name type="scientific">Neisseria zalophi</name>
    <dbReference type="NCBI Taxonomy" id="640030"/>
    <lineage>
        <taxon>Bacteria</taxon>
        <taxon>Pseudomonadati</taxon>
        <taxon>Pseudomonadota</taxon>
        <taxon>Betaproteobacteria</taxon>
        <taxon>Neisseriales</taxon>
        <taxon>Neisseriaceae</taxon>
        <taxon>Neisseria</taxon>
    </lineage>
</organism>
<dbReference type="AlphaFoldDB" id="A0A5J6Q1Q0"/>
<accession>A0A5J6Q1Q0</accession>
<name>A0A5J6Q1Q0_9NEIS</name>
<dbReference type="SUPFAM" id="SSF54001">
    <property type="entry name" value="Cysteine proteinases"/>
    <property type="match status" value="1"/>
</dbReference>